<feature type="zinc finger region" description="C3H1-type" evidence="6">
    <location>
        <begin position="1467"/>
        <end position="1493"/>
    </location>
</feature>
<feature type="compositionally biased region" description="Polar residues" evidence="7">
    <location>
        <begin position="1135"/>
        <end position="1154"/>
    </location>
</feature>
<feature type="zinc finger region" description="C3H1-type" evidence="6">
    <location>
        <begin position="1516"/>
        <end position="1544"/>
    </location>
</feature>
<feature type="region of interest" description="Disordered" evidence="7">
    <location>
        <begin position="297"/>
        <end position="329"/>
    </location>
</feature>
<feature type="compositionally biased region" description="Polar residues" evidence="7">
    <location>
        <begin position="994"/>
        <end position="1009"/>
    </location>
</feature>
<sequence>MEPSDHPHIAGRSRYDPPPPPSHYLDPSYYAHPHPHLHHPPFSRPLPPPPPPPARQHRPDHDRHHQHHHLDDERLYFPYRSPPDPFPLPLPRVPDRPIFPEDRPPLGHTHRSGRGEVFPQEPWEGGGFNVDRFRCFDERPEYIRLQWEQEARQGLPLSYRGDSYHMEEPGVFLSGSKRLRGLQDCDLEEGSGRRSQRQLGFWDDEGGHRRDLVFESVPLESPPAPVPSSCPRSLRNFFIPDRRGDAESVTERRLPPPALMQSSGRSYSDRDVSANNANLGFDAPGGSSSYGFQENYFGGNKGKRKMPSGGNDNNLGRPPMKRPSALSRIQSGVSVWNRIEGKSSLSSPSSCPQLSPPEISDEHQLEVDTLDLSFKSNALVAKVVAPPSPVIPGSDEKSPEVTAPKKTVVKKKKIVKKRVKVVVPNVASPSVSKAKGGAPKGHLSSSPSLVSNNSEVSGKAIASSTKPVNDINPRTCPRRIIKMTSVDKNTGKRTPKAIASEELTKRANEVIPEAMHSDDTNPALGQQEITVMTASIEKNAAGHSLTAAKLVEGGGNEDMKENKYVKLGEKDDQTCVGSVLEMGALHDASSQPCAQGEAVMVASLENGTKEELYKAFPSVDNDTDEGPNNQVTSALDNSGKYTYPDNCVASFFTKDSSSSGLGGNEQVVISVGPVAPIFGDESLKGKNVEGKTQREVQKQFIVGMATKELDISDGGKSKNEDVSLQMHVQCVSAYFPSEAKETVLDQYQPDGAMHGEDMSVKDGPPQSDCLMLGGDHSPLSATCETLPGLLNRDSSIVNSKVQDVLNCINAERSSPQLLDSKGCRDNYDNSNNQNEKPSTEGTSLLSCKGLLVSEAEKDVNSDKVMLDCHPVPEKTKVEALHDSRKLVTVDSKVLGVKESMAQKTLLSLGVPKVPSTQASLSSSAKESARTSQNARHRTWHRNSTPPSASSSQRIQHLGGSSSCKQSPRKLGKLQTSYIRKGNSLIRKPAIITAPQPSHNNDNSTLSNPSFERPKTPPLPLGTKLSNCTASPSRETSHPLSENPISETGFEGQVRPLDLISGSVDNQGTITGKKTESLSTKRMVYVKRKSNQLVATSGPFRDMSNHSSEKAQTSASFTSSDLYFKNKKNQLIRNAISTDSQQKQDLIVPTNGSNSEDQREPKNSSLNHSMGDLSKKRPIKVLQKASKHSRLPHVWTLSGNQLHKKGVSLLNCQKVLPYLFPWKRTLYSKRHSLALITKLQLSRKRDTIYKVSNDGFSLRKAGVLSIGGSSLKWSRSIERRSKKANEEATLAVAEVERKRRERKRGMSSRDGEKNRNSLLRERIFRIGSTRYKMDPSRRTLVRISDEQSSFATDQQSRDRSQISLVPKRLLIGNDEYIRIGNGNQLVRDPKKLVRILASEKVRWSLHTARLRVAKKQQYCQFFTRFGKCNKNGGKCPFIHDPAKVAICTKFLKGLCSSTNCKLTHKVLPERMPDCSYFLRGLCTNTNCPYRHINVNRNASICEGFLRGYCADGDECRKKHSYVCPLFEATGKCPQGSKCKLYHPKSKNKSKKKKGFMVQSNSRGRYFGSTISVIGESLIAPVNKLDGGEGEDLFCSDGRFADYISLDVGKESGTVKLNLPIHLHPAESDSDHFDMQPDDLDALIKPIRIMKRPC</sequence>
<feature type="compositionally biased region" description="Basic and acidic residues" evidence="7">
    <location>
        <begin position="93"/>
        <end position="105"/>
    </location>
</feature>
<feature type="region of interest" description="Disordered" evidence="7">
    <location>
        <begin position="1096"/>
        <end position="1115"/>
    </location>
</feature>
<feature type="domain" description="C3H1-type" evidence="8">
    <location>
        <begin position="1516"/>
        <end position="1544"/>
    </location>
</feature>
<evidence type="ECO:0000256" key="1">
    <source>
        <dbReference type="ARBA" id="ARBA00022723"/>
    </source>
</evidence>
<dbReference type="PROSITE" id="PS50103">
    <property type="entry name" value="ZF_C3H1"/>
    <property type="match status" value="3"/>
</dbReference>
<feature type="region of interest" description="Disordered" evidence="7">
    <location>
        <begin position="818"/>
        <end position="843"/>
    </location>
</feature>
<dbReference type="GO" id="GO:0008270">
    <property type="term" value="F:zinc ion binding"/>
    <property type="evidence" value="ECO:0007669"/>
    <property type="project" value="UniProtKB-KW"/>
</dbReference>
<accession>A0A8N4EX06</accession>
<dbReference type="OrthoDB" id="3247158at2759"/>
<feature type="region of interest" description="Disordered" evidence="7">
    <location>
        <begin position="430"/>
        <end position="474"/>
    </location>
</feature>
<dbReference type="FunFam" id="4.10.1000.10:FF:000008">
    <property type="entry name" value="zinc finger CCCH domain-containing protein 3"/>
    <property type="match status" value="1"/>
</dbReference>
<dbReference type="SMART" id="SM00356">
    <property type="entry name" value="ZnF_C3H1"/>
    <property type="match status" value="5"/>
</dbReference>
<gene>
    <name evidence="10" type="primary">LOC105060998</name>
</gene>
<feature type="zinc finger region" description="C3H1-type" evidence="6">
    <location>
        <begin position="1412"/>
        <end position="1441"/>
    </location>
</feature>
<dbReference type="Gene3D" id="4.10.1000.10">
    <property type="entry name" value="Zinc finger, CCCH-type"/>
    <property type="match status" value="2"/>
</dbReference>
<evidence type="ECO:0000256" key="3">
    <source>
        <dbReference type="ARBA" id="ARBA00022771"/>
    </source>
</evidence>
<evidence type="ECO:0000313" key="10">
    <source>
        <dbReference type="RefSeq" id="XP_029116510.1"/>
    </source>
</evidence>
<dbReference type="InterPro" id="IPR000571">
    <property type="entry name" value="Znf_CCCH"/>
</dbReference>
<feature type="compositionally biased region" description="Polar residues" evidence="7">
    <location>
        <begin position="1027"/>
        <end position="1045"/>
    </location>
</feature>
<dbReference type="GO" id="GO:0005634">
    <property type="term" value="C:nucleus"/>
    <property type="evidence" value="ECO:0007669"/>
    <property type="project" value="TreeGrafter"/>
</dbReference>
<feature type="region of interest" description="Disordered" evidence="7">
    <location>
        <begin position="1"/>
        <end position="123"/>
    </location>
</feature>
<feature type="region of interest" description="Disordered" evidence="7">
    <location>
        <begin position="990"/>
        <end position="1019"/>
    </location>
</feature>
<feature type="compositionally biased region" description="Polar residues" evidence="7">
    <location>
        <begin position="941"/>
        <end position="965"/>
    </location>
</feature>
<dbReference type="GO" id="GO:0003677">
    <property type="term" value="F:DNA binding"/>
    <property type="evidence" value="ECO:0007669"/>
    <property type="project" value="UniProtKB-KW"/>
</dbReference>
<feature type="region of interest" description="Disordered" evidence="7">
    <location>
        <begin position="913"/>
        <end position="972"/>
    </location>
</feature>
<feature type="compositionally biased region" description="Polar residues" evidence="7">
    <location>
        <begin position="914"/>
        <end position="933"/>
    </location>
</feature>
<evidence type="ECO:0000256" key="5">
    <source>
        <dbReference type="ARBA" id="ARBA00023125"/>
    </source>
</evidence>
<keyword evidence="2" id="KW-0677">Repeat</keyword>
<keyword evidence="3 6" id="KW-0863">Zinc-finger</keyword>
<dbReference type="Proteomes" id="UP000504607">
    <property type="component" value="Unplaced"/>
</dbReference>
<evidence type="ECO:0000259" key="8">
    <source>
        <dbReference type="PROSITE" id="PS50103"/>
    </source>
</evidence>
<reference evidence="10" key="1">
    <citation type="submission" date="2025-08" db="UniProtKB">
        <authorList>
            <consortium name="RefSeq"/>
        </authorList>
    </citation>
    <scope>IDENTIFICATION</scope>
</reference>
<name>A0A8N4EX06_ELAGV</name>
<dbReference type="PANTHER" id="PTHR46156">
    <property type="entry name" value="CCCH ZINGC FINGER"/>
    <property type="match status" value="1"/>
</dbReference>
<feature type="compositionally biased region" description="Pro residues" evidence="7">
    <location>
        <begin position="80"/>
        <end position="92"/>
    </location>
</feature>
<protein>
    <submittedName>
        <fullName evidence="10">LOW QUALITY PROTEIN: uncharacterized protein LOC105060998</fullName>
    </submittedName>
</protein>
<evidence type="ECO:0000256" key="7">
    <source>
        <dbReference type="SAM" id="MobiDB-lite"/>
    </source>
</evidence>
<evidence type="ECO:0000256" key="2">
    <source>
        <dbReference type="ARBA" id="ARBA00022737"/>
    </source>
</evidence>
<dbReference type="FunFam" id="4.10.1000.10:FF:000022">
    <property type="entry name" value="Zinc finger CCCH domain-containing protein 7"/>
    <property type="match status" value="1"/>
</dbReference>
<evidence type="ECO:0000256" key="6">
    <source>
        <dbReference type="PROSITE-ProRule" id="PRU00723"/>
    </source>
</evidence>
<feature type="compositionally biased region" description="Basic and acidic residues" evidence="7">
    <location>
        <begin position="57"/>
        <end position="75"/>
    </location>
</feature>
<evidence type="ECO:0000313" key="9">
    <source>
        <dbReference type="Proteomes" id="UP000504607"/>
    </source>
</evidence>
<feature type="compositionally biased region" description="Low complexity" evidence="7">
    <location>
        <begin position="23"/>
        <end position="32"/>
    </location>
</feature>
<keyword evidence="4 6" id="KW-0862">Zinc</keyword>
<feature type="compositionally biased region" description="Low complexity" evidence="7">
    <location>
        <begin position="443"/>
        <end position="457"/>
    </location>
</feature>
<feature type="domain" description="C3H1-type" evidence="8">
    <location>
        <begin position="1412"/>
        <end position="1441"/>
    </location>
</feature>
<organism evidence="9 10">
    <name type="scientific">Elaeis guineensis var. tenera</name>
    <name type="common">Oil palm</name>
    <dbReference type="NCBI Taxonomy" id="51953"/>
    <lineage>
        <taxon>Eukaryota</taxon>
        <taxon>Viridiplantae</taxon>
        <taxon>Streptophyta</taxon>
        <taxon>Embryophyta</taxon>
        <taxon>Tracheophyta</taxon>
        <taxon>Spermatophyta</taxon>
        <taxon>Magnoliopsida</taxon>
        <taxon>Liliopsida</taxon>
        <taxon>Arecaceae</taxon>
        <taxon>Arecoideae</taxon>
        <taxon>Cocoseae</taxon>
        <taxon>Elaeidinae</taxon>
        <taxon>Elaeis</taxon>
    </lineage>
</organism>
<feature type="domain" description="C3H1-type" evidence="8">
    <location>
        <begin position="1467"/>
        <end position="1493"/>
    </location>
</feature>
<feature type="region of interest" description="Disordered" evidence="7">
    <location>
        <begin position="1027"/>
        <end position="1046"/>
    </location>
</feature>
<evidence type="ECO:0000256" key="4">
    <source>
        <dbReference type="ARBA" id="ARBA00022833"/>
    </source>
</evidence>
<keyword evidence="9" id="KW-1185">Reference proteome</keyword>
<proteinExistence type="predicted"/>
<dbReference type="PANTHER" id="PTHR46156:SF1">
    <property type="entry name" value="ZINC FINGER CCCH DOMAIN-CONTAINING PROTEIN 3"/>
    <property type="match status" value="1"/>
</dbReference>
<dbReference type="RefSeq" id="XP_029116510.1">
    <property type="nucleotide sequence ID" value="XM_029260677.1"/>
</dbReference>
<keyword evidence="5" id="KW-0238">DNA-binding</keyword>
<feature type="compositionally biased region" description="Pro residues" evidence="7">
    <location>
        <begin position="42"/>
        <end position="54"/>
    </location>
</feature>
<feature type="region of interest" description="Disordered" evidence="7">
    <location>
        <begin position="1135"/>
        <end position="1175"/>
    </location>
</feature>
<feature type="compositionally biased region" description="Polar residues" evidence="7">
    <location>
        <begin position="828"/>
        <end position="843"/>
    </location>
</feature>
<keyword evidence="1 6" id="KW-0479">Metal-binding</keyword>